<organism evidence="2 3">
    <name type="scientific">Pleuronectes platessa</name>
    <name type="common">European plaice</name>
    <dbReference type="NCBI Taxonomy" id="8262"/>
    <lineage>
        <taxon>Eukaryota</taxon>
        <taxon>Metazoa</taxon>
        <taxon>Chordata</taxon>
        <taxon>Craniata</taxon>
        <taxon>Vertebrata</taxon>
        <taxon>Euteleostomi</taxon>
        <taxon>Actinopterygii</taxon>
        <taxon>Neopterygii</taxon>
        <taxon>Teleostei</taxon>
        <taxon>Neoteleostei</taxon>
        <taxon>Acanthomorphata</taxon>
        <taxon>Carangaria</taxon>
        <taxon>Pleuronectiformes</taxon>
        <taxon>Pleuronectoidei</taxon>
        <taxon>Pleuronectidae</taxon>
        <taxon>Pleuronectes</taxon>
    </lineage>
</organism>
<evidence type="ECO:0000313" key="3">
    <source>
        <dbReference type="Proteomes" id="UP001153269"/>
    </source>
</evidence>
<dbReference type="GO" id="GO:0140291">
    <property type="term" value="P:peptidyl-glutamate ADP-deribosylation"/>
    <property type="evidence" value="ECO:0007669"/>
    <property type="project" value="TreeGrafter"/>
</dbReference>
<evidence type="ECO:0008006" key="4">
    <source>
        <dbReference type="Google" id="ProtNLM"/>
    </source>
</evidence>
<accession>A0A9N7Z104</accession>
<evidence type="ECO:0000256" key="1">
    <source>
        <dbReference type="SAM" id="MobiDB-lite"/>
    </source>
</evidence>
<protein>
    <recommendedName>
        <fullName evidence="4">Macro domain-containing protein</fullName>
    </recommendedName>
</protein>
<dbReference type="InterPro" id="IPR050892">
    <property type="entry name" value="ADP-ribose_metab_enzymes"/>
</dbReference>
<sequence>MKSHCVKNGVTRISMPRIGCGLDRLEWRRVEEILEQVFKHTDISITVYSLPVKAETTVRKENIITATNPPPFPPPPPPPSSSLPIPLHAWQLDSSLQQSHLATLHVSEPVEKGKSVVSRKERPAQKASFCAHGSLVLQYPITSLSGAASASSQCRAEQPKPATTALT</sequence>
<feature type="compositionally biased region" description="Pro residues" evidence="1">
    <location>
        <begin position="68"/>
        <end position="81"/>
    </location>
</feature>
<dbReference type="PANTHER" id="PTHR12521:SF0">
    <property type="entry name" value="ADP-RIBOSE GLYCOHYDROLASE OARD1"/>
    <property type="match status" value="1"/>
</dbReference>
<dbReference type="Proteomes" id="UP001153269">
    <property type="component" value="Unassembled WGS sequence"/>
</dbReference>
<reference evidence="2" key="1">
    <citation type="submission" date="2020-03" db="EMBL/GenBank/DDBJ databases">
        <authorList>
            <person name="Weist P."/>
        </authorList>
    </citation>
    <scope>NUCLEOTIDE SEQUENCE</scope>
</reference>
<dbReference type="SUPFAM" id="SSF52949">
    <property type="entry name" value="Macro domain-like"/>
    <property type="match status" value="1"/>
</dbReference>
<proteinExistence type="predicted"/>
<name>A0A9N7Z104_PLEPL</name>
<dbReference type="InterPro" id="IPR043472">
    <property type="entry name" value="Macro_dom-like"/>
</dbReference>
<feature type="region of interest" description="Disordered" evidence="1">
    <location>
        <begin position="66"/>
        <end position="85"/>
    </location>
</feature>
<dbReference type="AlphaFoldDB" id="A0A9N7Z104"/>
<dbReference type="PANTHER" id="PTHR12521">
    <property type="entry name" value="PROTEIN C6ORF130"/>
    <property type="match status" value="1"/>
</dbReference>
<dbReference type="EMBL" id="CADEAL010004099">
    <property type="protein sequence ID" value="CAB1451708.1"/>
    <property type="molecule type" value="Genomic_DNA"/>
</dbReference>
<keyword evidence="3" id="KW-1185">Reference proteome</keyword>
<comment type="caution">
    <text evidence="2">The sequence shown here is derived from an EMBL/GenBank/DDBJ whole genome shotgun (WGS) entry which is preliminary data.</text>
</comment>
<evidence type="ECO:0000313" key="2">
    <source>
        <dbReference type="EMBL" id="CAB1451708.1"/>
    </source>
</evidence>
<gene>
    <name evidence="2" type="ORF">PLEPLA_LOCUS39434</name>
</gene>
<dbReference type="Gene3D" id="3.40.220.10">
    <property type="entry name" value="Leucine Aminopeptidase, subunit E, domain 1"/>
    <property type="match status" value="1"/>
</dbReference>